<gene>
    <name evidence="1" type="ORF">GGR38_004163</name>
</gene>
<proteinExistence type="predicted"/>
<evidence type="ECO:0000313" key="1">
    <source>
        <dbReference type="EMBL" id="MBB3957189.1"/>
    </source>
</evidence>
<reference evidence="1 2" key="1">
    <citation type="submission" date="2020-08" db="EMBL/GenBank/DDBJ databases">
        <title>Genomic Encyclopedia of Type Strains, Phase IV (KMG-IV): sequencing the most valuable type-strain genomes for metagenomic binning, comparative biology and taxonomic classification.</title>
        <authorList>
            <person name="Goeker M."/>
        </authorList>
    </citation>
    <scope>NUCLEOTIDE SEQUENCE [LARGE SCALE GENOMIC DNA]</scope>
    <source>
        <strain evidence="1 2">DSM 27057</strain>
    </source>
</reference>
<evidence type="ECO:0008006" key="3">
    <source>
        <dbReference type="Google" id="ProtNLM"/>
    </source>
</evidence>
<dbReference type="Pfam" id="PF11769">
    <property type="entry name" value="DUF3313"/>
    <property type="match status" value="1"/>
</dbReference>
<keyword evidence="2" id="KW-1185">Reference proteome</keyword>
<accession>A0A7W6G7R6</accession>
<comment type="caution">
    <text evidence="1">The sequence shown here is derived from an EMBL/GenBank/DDBJ whole genome shotgun (WGS) entry which is preliminary data.</text>
</comment>
<evidence type="ECO:0000313" key="2">
    <source>
        <dbReference type="Proteomes" id="UP000548867"/>
    </source>
</evidence>
<sequence>MPSRTQLHVNDGRHAARTPLTFSEAADWNRYRQIIIDPVEVYKGADADFGKIRPRDQETLARYMHERFSRSLSHDYRIVERTGPDTLRLHLILTGASVTPPVVGTLTHFDLAGGLYNTMQGVRGKQGMMSGAVVYAVEIRDAQSNRLLHAQVTKQYPGALNIPASFGALKAAKVGIDKGAKELTQDLLRGDLPGASAGQPVD</sequence>
<dbReference type="AlphaFoldDB" id="A0A7W6G7R6"/>
<name>A0A7W6G7R6_9SPHN</name>
<dbReference type="Proteomes" id="UP000548867">
    <property type="component" value="Unassembled WGS sequence"/>
</dbReference>
<organism evidence="1 2">
    <name type="scientific">Novosphingobium sediminicola</name>
    <dbReference type="NCBI Taxonomy" id="563162"/>
    <lineage>
        <taxon>Bacteria</taxon>
        <taxon>Pseudomonadati</taxon>
        <taxon>Pseudomonadota</taxon>
        <taxon>Alphaproteobacteria</taxon>
        <taxon>Sphingomonadales</taxon>
        <taxon>Sphingomonadaceae</taxon>
        <taxon>Novosphingobium</taxon>
    </lineage>
</organism>
<protein>
    <recommendedName>
        <fullName evidence="3">Lipoprotein</fullName>
    </recommendedName>
</protein>
<dbReference type="EMBL" id="JACIDX010000020">
    <property type="protein sequence ID" value="MBB3957189.1"/>
    <property type="molecule type" value="Genomic_DNA"/>
</dbReference>
<dbReference type="InterPro" id="IPR021747">
    <property type="entry name" value="DUF3313"/>
</dbReference>